<gene>
    <name evidence="3" type="ORF">PEC302110_15130</name>
</gene>
<dbReference type="SUPFAM" id="SSF50129">
    <property type="entry name" value="GroES-like"/>
    <property type="match status" value="1"/>
</dbReference>
<dbReference type="KEGG" id="parl:PEC302110_15130"/>
<dbReference type="Gene3D" id="3.90.180.10">
    <property type="entry name" value="Medium-chain alcohol dehydrogenases, catalytic domain"/>
    <property type="match status" value="1"/>
</dbReference>
<dbReference type="Pfam" id="PF00107">
    <property type="entry name" value="ADH_zinc_N"/>
    <property type="match status" value="1"/>
</dbReference>
<dbReference type="CDD" id="cd05288">
    <property type="entry name" value="PGDH"/>
    <property type="match status" value="1"/>
</dbReference>
<reference evidence="4" key="1">
    <citation type="journal article" date="2024" name="Int. J. Syst. Evol. Microbiol.">
        <title>Pectobacterium araliae sp. nov., a pathogen causing bacterial soft rot of Japanese angelica tree in Japan.</title>
        <authorList>
            <person name="Sawada H."/>
            <person name="Someya N."/>
            <person name="Morohoshi T."/>
            <person name="Ono M."/>
            <person name="Satou M."/>
        </authorList>
    </citation>
    <scope>NUCLEOTIDE SEQUENCE [LARGE SCALE GENOMIC DNA]</scope>
    <source>
        <strain evidence="4">MAFF 302110</strain>
    </source>
</reference>
<dbReference type="InterPro" id="IPR013149">
    <property type="entry name" value="ADH-like_C"/>
</dbReference>
<dbReference type="InterPro" id="IPR045010">
    <property type="entry name" value="MDR_fam"/>
</dbReference>
<feature type="domain" description="Enoyl reductase (ER)" evidence="2">
    <location>
        <begin position="21"/>
        <end position="338"/>
    </location>
</feature>
<dbReference type="AlphaFoldDB" id="A0AAN0KE67"/>
<dbReference type="InterPro" id="IPR041694">
    <property type="entry name" value="ADH_N_2"/>
</dbReference>
<proteinExistence type="predicted"/>
<evidence type="ECO:0000313" key="4">
    <source>
        <dbReference type="Proteomes" id="UP001377830"/>
    </source>
</evidence>
<dbReference type="SMART" id="SM00829">
    <property type="entry name" value="PKS_ER"/>
    <property type="match status" value="1"/>
</dbReference>
<dbReference type="Pfam" id="PF16884">
    <property type="entry name" value="ADH_N_2"/>
    <property type="match status" value="1"/>
</dbReference>
<evidence type="ECO:0000313" key="3">
    <source>
        <dbReference type="EMBL" id="BES84416.1"/>
    </source>
</evidence>
<dbReference type="Proteomes" id="UP001377830">
    <property type="component" value="Chromosome"/>
</dbReference>
<dbReference type="PANTHER" id="PTHR43205">
    <property type="entry name" value="PROSTAGLANDIN REDUCTASE"/>
    <property type="match status" value="1"/>
</dbReference>
<dbReference type="PANTHER" id="PTHR43205:SF7">
    <property type="entry name" value="PROSTAGLANDIN REDUCTASE 1"/>
    <property type="match status" value="1"/>
</dbReference>
<keyword evidence="4" id="KW-1185">Reference proteome</keyword>
<evidence type="ECO:0000256" key="1">
    <source>
        <dbReference type="ARBA" id="ARBA00023002"/>
    </source>
</evidence>
<evidence type="ECO:0000259" key="2">
    <source>
        <dbReference type="SMART" id="SM00829"/>
    </source>
</evidence>
<keyword evidence="1" id="KW-0560">Oxidoreductase</keyword>
<dbReference type="Gene3D" id="3.40.50.720">
    <property type="entry name" value="NAD(P)-binding Rossmann-like Domain"/>
    <property type="match status" value="1"/>
</dbReference>
<name>A0AAN0KE67_9GAMM</name>
<dbReference type="EMBL" id="AP028908">
    <property type="protein sequence ID" value="BES84416.1"/>
    <property type="molecule type" value="Genomic_DNA"/>
</dbReference>
<dbReference type="SUPFAM" id="SSF51735">
    <property type="entry name" value="NAD(P)-binding Rossmann-fold domains"/>
    <property type="match status" value="1"/>
</dbReference>
<dbReference type="GO" id="GO:0016628">
    <property type="term" value="F:oxidoreductase activity, acting on the CH-CH group of donors, NAD or NADP as acceptor"/>
    <property type="evidence" value="ECO:0007669"/>
    <property type="project" value="InterPro"/>
</dbReference>
<dbReference type="InterPro" id="IPR011032">
    <property type="entry name" value="GroES-like_sf"/>
</dbReference>
<dbReference type="FunFam" id="3.40.50.720:FF:000121">
    <property type="entry name" value="Prostaglandin reductase 2"/>
    <property type="match status" value="1"/>
</dbReference>
<dbReference type="InterPro" id="IPR036291">
    <property type="entry name" value="NAD(P)-bd_dom_sf"/>
</dbReference>
<dbReference type="InterPro" id="IPR020843">
    <property type="entry name" value="ER"/>
</dbReference>
<protein>
    <submittedName>
        <fullName evidence="3">NADP-dependent oxidoreductase</fullName>
    </submittedName>
</protein>
<sequence>MILKETSTRVVLASRPAGEPTADNFRVESFTLPTLNQGEILQEIQYLSLDPYMRVRMSDVPSYAPPLAPGETMPGHTIGRVLESRHPNIKPGDIVLSYAGWQSHAITAGESVRKLDADLKPLTAALGVYGMPGFTAYCGLLAIGKPKPAETVVVAAATGPVGSVVGQIAKLHGARTVGIAGGAEKCALLRDYFGFDAAVDHHSATFADDLRLACPSGIDIYFENVGGKILEAALPLLNDFSRIPLCGLVAHYNESNAFNRASLLPDFLRSMLFRSVTIRGFLQTEFEEEMGASFRKNMKSWLTSGQVKFIENIVDGLDNAPAALTGMLNGSNVGKLIVRL</sequence>
<dbReference type="RefSeq" id="WP_261848515.1">
    <property type="nucleotide sequence ID" value="NZ_AP028908.1"/>
</dbReference>
<organism evidence="3 4">
    <name type="scientific">Pectobacterium araliae</name>
    <dbReference type="NCBI Taxonomy" id="3073862"/>
    <lineage>
        <taxon>Bacteria</taxon>
        <taxon>Pseudomonadati</taxon>
        <taxon>Pseudomonadota</taxon>
        <taxon>Gammaproteobacteria</taxon>
        <taxon>Enterobacterales</taxon>
        <taxon>Pectobacteriaceae</taxon>
        <taxon>Pectobacterium</taxon>
    </lineage>
</organism>
<accession>A0AAN0KE67</accession>